<proteinExistence type="predicted"/>
<accession>A0ABR3XAY4</accession>
<protein>
    <submittedName>
        <fullName evidence="1">Uncharacterized protein</fullName>
    </submittedName>
</protein>
<evidence type="ECO:0000313" key="1">
    <source>
        <dbReference type="EMBL" id="KAL1872789.1"/>
    </source>
</evidence>
<reference evidence="1 2" key="1">
    <citation type="journal article" date="2024" name="Commun. Biol.">
        <title>Comparative genomic analysis of thermophilic fungi reveals convergent evolutionary adaptations and gene losses.</title>
        <authorList>
            <person name="Steindorff A.S."/>
            <person name="Aguilar-Pontes M.V."/>
            <person name="Robinson A.J."/>
            <person name="Andreopoulos B."/>
            <person name="LaButti K."/>
            <person name="Kuo A."/>
            <person name="Mondo S."/>
            <person name="Riley R."/>
            <person name="Otillar R."/>
            <person name="Haridas S."/>
            <person name="Lipzen A."/>
            <person name="Grimwood J."/>
            <person name="Schmutz J."/>
            <person name="Clum A."/>
            <person name="Reid I.D."/>
            <person name="Moisan M.C."/>
            <person name="Butler G."/>
            <person name="Nguyen T.T.M."/>
            <person name="Dewar K."/>
            <person name="Conant G."/>
            <person name="Drula E."/>
            <person name="Henrissat B."/>
            <person name="Hansel C."/>
            <person name="Singer S."/>
            <person name="Hutchinson M.I."/>
            <person name="de Vries R.P."/>
            <person name="Natvig D.O."/>
            <person name="Powell A.J."/>
            <person name="Tsang A."/>
            <person name="Grigoriev I.V."/>
        </authorList>
    </citation>
    <scope>NUCLEOTIDE SEQUENCE [LARGE SCALE GENOMIC DNA]</scope>
    <source>
        <strain evidence="1 2">ATCC 24622</strain>
    </source>
</reference>
<name>A0ABR3XAY4_9PEZI</name>
<dbReference type="EMBL" id="JAZHXJ010000131">
    <property type="protein sequence ID" value="KAL1872789.1"/>
    <property type="molecule type" value="Genomic_DNA"/>
</dbReference>
<comment type="caution">
    <text evidence="1">The sequence shown here is derived from an EMBL/GenBank/DDBJ whole genome shotgun (WGS) entry which is preliminary data.</text>
</comment>
<dbReference type="Proteomes" id="UP001586593">
    <property type="component" value="Unassembled WGS sequence"/>
</dbReference>
<evidence type="ECO:0000313" key="2">
    <source>
        <dbReference type="Proteomes" id="UP001586593"/>
    </source>
</evidence>
<gene>
    <name evidence="1" type="ORF">VTK73DRAFT_1301</name>
</gene>
<organism evidence="1 2">
    <name type="scientific">Phialemonium thermophilum</name>
    <dbReference type="NCBI Taxonomy" id="223376"/>
    <lineage>
        <taxon>Eukaryota</taxon>
        <taxon>Fungi</taxon>
        <taxon>Dikarya</taxon>
        <taxon>Ascomycota</taxon>
        <taxon>Pezizomycotina</taxon>
        <taxon>Sordariomycetes</taxon>
        <taxon>Sordariomycetidae</taxon>
        <taxon>Cephalothecales</taxon>
        <taxon>Cephalothecaceae</taxon>
        <taxon>Phialemonium</taxon>
    </lineage>
</organism>
<keyword evidence="2" id="KW-1185">Reference proteome</keyword>
<sequence>MPNLSKLVVLRCLQYYRDSPPHGLPYSITAFVNSCLNVRTLKILESYAKDKKHWEKYLKLVAGSKAEELDRDWPYILVHLDRDDQQFFLAEIAAAVFGSDEALIEYVKNKPRKLELASPVVFQKGKRKKRKLVELISESADPIASVPAGPIASVSADPVASVPAKRRRLPDGREQTSPVLLSNTCEFTLSFTARKFCERLQLWEVKFDNGRSVGTPVQISLLPGTRGRVVMTWDDLLEKMGLEDSSEMQFKMVINDERKSAEFPQATFGSIYVELNQNAASMLVKRRDPRK</sequence>